<dbReference type="OrthoDB" id="6190762at2"/>
<organism evidence="2 3">
    <name type="scientific">Novosphingobium resinovorum</name>
    <dbReference type="NCBI Taxonomy" id="158500"/>
    <lineage>
        <taxon>Bacteria</taxon>
        <taxon>Pseudomonadati</taxon>
        <taxon>Pseudomonadota</taxon>
        <taxon>Alphaproteobacteria</taxon>
        <taxon>Sphingomonadales</taxon>
        <taxon>Sphingomonadaceae</taxon>
        <taxon>Novosphingobium</taxon>
    </lineage>
</organism>
<dbReference type="SUPFAM" id="SSF56024">
    <property type="entry name" value="Phospholipase D/nuclease"/>
    <property type="match status" value="1"/>
</dbReference>
<protein>
    <recommendedName>
        <fullName evidence="1">Phospholipase D-like domain-containing protein</fullName>
    </recommendedName>
</protein>
<sequence>MAKQYKSKLLFNVEDGRDHKSAITGLFEKARSFECMVAFAKMSAWKDFKTVLKTALARGMRARMGIGLDFYHTDPTLLIELWKIASKPGSLLELFVSDADETFHPKIYAFRYPNGCKLLVGSANFTKGGLSGNYEASILIDDATSEMMPSVTGHFDQLIDDEVLIPATKEVIDRYAYEHEVFTAAMRLAKRKAKNTVFSTGNSFYTLTEFLKMMREGSPNSRFDSDMAIRRETRATARTHLMEMAAWPNDPAQQFPQRYDALISAFHSGGLKRGKSFVAAFPAEFSAAVTEIVNNAEVEPRQAFEILLTHFKGIKGAGINLLTEILHSLDNERFAVMNQNSVSGLRIAGFQEFPPRPAKDNVSPDLYQLYCDRAKEVRNKLHLSSFTELDALFNFVYWHDDRQEDEEEDDQG</sequence>
<evidence type="ECO:0000313" key="2">
    <source>
        <dbReference type="EMBL" id="AOR80813.1"/>
    </source>
</evidence>
<dbReference type="RefSeq" id="WP_069710101.1">
    <property type="nucleotide sequence ID" value="NZ_CP017077.1"/>
</dbReference>
<name>A0A1D8AFC5_9SPHN</name>
<dbReference type="InterPro" id="IPR025202">
    <property type="entry name" value="PLD-like_dom"/>
</dbReference>
<dbReference type="EMBL" id="CP017077">
    <property type="protein sequence ID" value="AOR80813.1"/>
    <property type="molecule type" value="Genomic_DNA"/>
</dbReference>
<keyword evidence="2" id="KW-0614">Plasmid</keyword>
<dbReference type="Gene3D" id="3.30.870.10">
    <property type="entry name" value="Endonuclease Chain A"/>
    <property type="match status" value="1"/>
</dbReference>
<evidence type="ECO:0000313" key="3">
    <source>
        <dbReference type="Proteomes" id="UP000094626"/>
    </source>
</evidence>
<reference evidence="3" key="1">
    <citation type="journal article" date="2017" name="J. Biotechnol.">
        <title>Complete genome sequence of Novosphingobium resinovorum SA1, a versatile xenobiotic-degrading bacterium capable of utilizing sulfanilic acid.</title>
        <authorList>
            <person name="Hegedus B."/>
            <person name="Kos P.B."/>
            <person name="Balint B."/>
            <person name="Maroti G."/>
            <person name="Gan H.M."/>
            <person name="Perei K."/>
            <person name="Rakhely G."/>
        </authorList>
    </citation>
    <scope>NUCLEOTIDE SEQUENCE [LARGE SCALE GENOMIC DNA]</scope>
    <source>
        <strain evidence="3">SA1</strain>
    </source>
</reference>
<evidence type="ECO:0000259" key="1">
    <source>
        <dbReference type="Pfam" id="PF13091"/>
    </source>
</evidence>
<dbReference type="Pfam" id="PF13091">
    <property type="entry name" value="PLDc_2"/>
    <property type="match status" value="1"/>
</dbReference>
<geneLocation type="plasmid" evidence="2 3">
    <name>pSA2</name>
</geneLocation>
<keyword evidence="3" id="KW-1185">Reference proteome</keyword>
<accession>A0A1D8AFC5</accession>
<dbReference type="KEGG" id="nre:BES08_28855"/>
<dbReference type="AlphaFoldDB" id="A0A1D8AFC5"/>
<gene>
    <name evidence="2" type="ORF">BES08_28855</name>
</gene>
<dbReference type="Proteomes" id="UP000094626">
    <property type="component" value="Plasmid pSA2"/>
</dbReference>
<dbReference type="CDD" id="cd09117">
    <property type="entry name" value="PLDc_Bfil_DEXD_like"/>
    <property type="match status" value="1"/>
</dbReference>
<proteinExistence type="predicted"/>
<feature type="domain" description="Phospholipase D-like" evidence="1">
    <location>
        <begin position="93"/>
        <end position="158"/>
    </location>
</feature>